<dbReference type="InterPro" id="IPR043993">
    <property type="entry name" value="T4SS_pilin"/>
</dbReference>
<dbReference type="EMBL" id="MNVC01000043">
    <property type="protein sequence ID" value="OIO18499.1"/>
    <property type="molecule type" value="Genomic_DNA"/>
</dbReference>
<keyword evidence="1" id="KW-0732">Signal</keyword>
<evidence type="ECO:0000256" key="1">
    <source>
        <dbReference type="ARBA" id="ARBA00022729"/>
    </source>
</evidence>
<dbReference type="Proteomes" id="UP000181941">
    <property type="component" value="Unassembled WGS sequence"/>
</dbReference>
<evidence type="ECO:0000313" key="5">
    <source>
        <dbReference type="Proteomes" id="UP000181941"/>
    </source>
</evidence>
<comment type="caution">
    <text evidence="4">The sequence shown here is derived from an EMBL/GenBank/DDBJ whole genome shotgun (WGS) entry which is preliminary data.</text>
</comment>
<accession>A0A1J4U5D7</accession>
<proteinExistence type="predicted"/>
<feature type="transmembrane region" description="Helical" evidence="2">
    <location>
        <begin position="61"/>
        <end position="84"/>
    </location>
</feature>
<keyword evidence="2" id="KW-0472">Membrane</keyword>
<gene>
    <name evidence="4" type="ORF">AUJ23_03590</name>
</gene>
<keyword evidence="2" id="KW-0812">Transmembrane</keyword>
<feature type="transmembrane region" description="Helical" evidence="2">
    <location>
        <begin position="105"/>
        <end position="126"/>
    </location>
</feature>
<dbReference type="Pfam" id="PF18895">
    <property type="entry name" value="T4SS_pilin"/>
    <property type="match status" value="1"/>
</dbReference>
<dbReference type="InterPro" id="IPR032812">
    <property type="entry name" value="SbsA_Ig"/>
</dbReference>
<dbReference type="AlphaFoldDB" id="A0A1J4U5D7"/>
<feature type="domain" description="SbsA Ig-like" evidence="3">
    <location>
        <begin position="333"/>
        <end position="413"/>
    </location>
</feature>
<sequence length="720" mass="78231">MLPWTRKINFSKITLIVFAIVVVFLFFGFTSRVSAQADTSTLGINTVDQNIALAGTDIRVVVVKIINTILGLLGIIALGLILYAGFTIMTSGGDETKVGNGKKMITNAVIGLAIILSAFAIVKFVANKLLGATGFNTGNENTGNVPIWQTFSGSGALGREVKDHYPFRDQKDVFRNTSVVVTFNIPIDPASVAINSNASCWLDDMSGSTTTCTVVDGKIVNPYYGDCIFDSDNHMICDKLNTSTIKIDTVANFDSSTNTGLEASAIFSYEEEGVFTIVLKPVEYLGSPSVNVDYRVKLLEGINKAGSTQSIFVGRSTKFYTWDFQTGTTIDLSPPYVTSVSPDQGEIEKKNIIIKINFNEPIDPTTVQGTLDGSNGGFKNILVNNNSSSTSAIVATGTWKISNGYKTVEFIPSEACGQNSCGQTMYCLPVTCDASNPFCTNGFSALIRTATSTGNPEAPFEAVPFSGVYDLAFNGLDKLSDNPASGVYYLHRPDEIGDPKIIDDGEQSPDNYFWNFVIENRIDKKAPYINHILPDIDAENVSTSSPLKITFSRDLLYHSLNEISLVEYPANVCADAASNTSPHPCTVGTVRDFWYDIFARTITSTDPDQTEISIKHREFGPNGLDLYYFPIIPHTLQDDHQNCFYPGYGPNTRDNDCSIIYNNDGDITNKTNCAPVTDTEDTSDTACVYGNGLAVTSTTDDCRIILEGVSRSTYTNGLSN</sequence>
<organism evidence="4 5">
    <name type="scientific">Candidatus Magasanikbacteria bacterium CG1_02_32_51</name>
    <dbReference type="NCBI Taxonomy" id="1805238"/>
    <lineage>
        <taxon>Bacteria</taxon>
        <taxon>Candidatus Magasanikiibacteriota</taxon>
    </lineage>
</organism>
<evidence type="ECO:0000256" key="2">
    <source>
        <dbReference type="SAM" id="Phobius"/>
    </source>
</evidence>
<dbReference type="STRING" id="1805238.AUJ23_03590"/>
<name>A0A1J4U5D7_9BACT</name>
<protein>
    <recommendedName>
        <fullName evidence="3">SbsA Ig-like domain-containing protein</fullName>
    </recommendedName>
</protein>
<reference evidence="4 5" key="1">
    <citation type="journal article" date="2016" name="Environ. Microbiol.">
        <title>Genomic resolution of a cold subsurface aquifer community provides metabolic insights for novel microbes adapted to high CO concentrations.</title>
        <authorList>
            <person name="Probst A.J."/>
            <person name="Castelle C.J."/>
            <person name="Singh A."/>
            <person name="Brown C.T."/>
            <person name="Anantharaman K."/>
            <person name="Sharon I."/>
            <person name="Hug L.A."/>
            <person name="Burstein D."/>
            <person name="Emerson J.B."/>
            <person name="Thomas B.C."/>
            <person name="Banfield J.F."/>
        </authorList>
    </citation>
    <scope>NUCLEOTIDE SEQUENCE [LARGE SCALE GENOMIC DNA]</scope>
    <source>
        <strain evidence="4">CG1_02_32_51</strain>
    </source>
</reference>
<evidence type="ECO:0000313" key="4">
    <source>
        <dbReference type="EMBL" id="OIO18499.1"/>
    </source>
</evidence>
<evidence type="ECO:0000259" key="3">
    <source>
        <dbReference type="Pfam" id="PF13205"/>
    </source>
</evidence>
<keyword evidence="2" id="KW-1133">Transmembrane helix</keyword>
<dbReference type="Pfam" id="PF13205">
    <property type="entry name" value="Big_5"/>
    <property type="match status" value="1"/>
</dbReference>